<dbReference type="Proteomes" id="UP001234798">
    <property type="component" value="Chromosome"/>
</dbReference>
<evidence type="ECO:0000313" key="1">
    <source>
        <dbReference type="EMBL" id="WMD19659.1"/>
    </source>
</evidence>
<proteinExistence type="predicted"/>
<evidence type="ECO:0000313" key="2">
    <source>
        <dbReference type="Proteomes" id="UP001234798"/>
    </source>
</evidence>
<sequence>MSHPSFSAPPARISNNTIIVFDGLLDDDDPTAKLVHNFLVLECGVAENPPQVRYVRVPTSGHLLNELEKLATACRDEGVRPIIQIECHGDPNLGLVWGADGRNGTLPWKHLSETLRRVNISADGNLGVLTACCFGIHAVAPLDVRRTTPFFFLVGPDDTIYSRPLLRETRTFYAHLIRHSNLSEAFTSLNACKYFFAVPFFYIAAARVYQKIGGRGRQGRIEQLVTLARFRNGATSPRPEQLREWRRVFKSNMTDGSLSDRFLVYAQDFLGSKAKGAEVLNNLFAWVKSLPSNRIIRQSTPRA</sequence>
<keyword evidence="2" id="KW-1185">Reference proteome</keyword>
<reference evidence="1 2" key="1">
    <citation type="submission" date="2023-08" db="EMBL/GenBank/DDBJ databases">
        <title>Achromobacter seleniivolatilans sp. nov., isolated from seleniferous soil.</title>
        <authorList>
            <person name="Zhang S."/>
            <person name="Li K."/>
            <person name="Peng J."/>
            <person name="Zhao Q."/>
            <person name="Wang H."/>
            <person name="Guo Y."/>
        </authorList>
    </citation>
    <scope>NUCLEOTIDE SEQUENCE [LARGE SCALE GENOMIC DNA]</scope>
    <source>
        <strain evidence="1 2">R39</strain>
    </source>
</reference>
<accession>A0ABY9LXZ9</accession>
<dbReference type="EMBL" id="CP132976">
    <property type="protein sequence ID" value="WMD19659.1"/>
    <property type="molecule type" value="Genomic_DNA"/>
</dbReference>
<protein>
    <submittedName>
        <fullName evidence="1">Uncharacterized protein</fullName>
    </submittedName>
</protein>
<gene>
    <name evidence="1" type="ORF">RAS12_24030</name>
</gene>
<dbReference type="RefSeq" id="WP_306942098.1">
    <property type="nucleotide sequence ID" value="NZ_CP132976.1"/>
</dbReference>
<name>A0ABY9LXZ9_9BURK</name>
<organism evidence="1 2">
    <name type="scientific">Achromobacter seleniivolatilans</name>
    <dbReference type="NCBI Taxonomy" id="3047478"/>
    <lineage>
        <taxon>Bacteria</taxon>
        <taxon>Pseudomonadati</taxon>
        <taxon>Pseudomonadota</taxon>
        <taxon>Betaproteobacteria</taxon>
        <taxon>Burkholderiales</taxon>
        <taxon>Alcaligenaceae</taxon>
        <taxon>Achromobacter</taxon>
    </lineage>
</organism>